<evidence type="ECO:0000256" key="7">
    <source>
        <dbReference type="ARBA" id="ARBA00023054"/>
    </source>
</evidence>
<evidence type="ECO:0000313" key="13">
    <source>
        <dbReference type="Proteomes" id="UP000053317"/>
    </source>
</evidence>
<dbReference type="InterPro" id="IPR026243">
    <property type="entry name" value="HAUS1"/>
</dbReference>
<evidence type="ECO:0000256" key="9">
    <source>
        <dbReference type="ARBA" id="ARBA00023306"/>
    </source>
</evidence>
<evidence type="ECO:0000256" key="2">
    <source>
        <dbReference type="ARBA" id="ARBA00005479"/>
    </source>
</evidence>
<comment type="similarity">
    <text evidence="2">Belongs to the HAUS1 family.</text>
</comment>
<accession>A0A0G2GVI9</accession>
<dbReference type="Pfam" id="PF25762">
    <property type="entry name" value="HAUS1"/>
    <property type="match status" value="1"/>
</dbReference>
<dbReference type="OrthoDB" id="5372507at2759"/>
<keyword evidence="3" id="KW-0963">Cytoplasm</keyword>
<keyword evidence="13" id="KW-1185">Reference proteome</keyword>
<reference evidence="12 13" key="1">
    <citation type="submission" date="2015-05" db="EMBL/GenBank/DDBJ databases">
        <title>Distinctive expansion of gene families associated with plant cell wall degradation and secondary metabolism in the genomes of grapevine trunk pathogens.</title>
        <authorList>
            <person name="Lawrence D.P."/>
            <person name="Travadon R."/>
            <person name="Rolshausen P.E."/>
            <person name="Baumgartner K."/>
        </authorList>
    </citation>
    <scope>NUCLEOTIDE SEQUENCE [LARGE SCALE GENOMIC DNA]</scope>
    <source>
        <strain evidence="12">UCRPC4</strain>
    </source>
</reference>
<keyword evidence="9" id="KW-0131">Cell cycle</keyword>
<dbReference type="AlphaFoldDB" id="A0A0G2GVI9"/>
<dbReference type="PANTHER" id="PTHR31570">
    <property type="entry name" value="HAUS AUGMIN-LIKE COMPLEX SUBUNIT 1"/>
    <property type="match status" value="1"/>
</dbReference>
<dbReference type="GO" id="GO:0070652">
    <property type="term" value="C:HAUS complex"/>
    <property type="evidence" value="ECO:0007669"/>
    <property type="project" value="InterPro"/>
</dbReference>
<keyword evidence="7 10" id="KW-0175">Coiled coil</keyword>
<feature type="region of interest" description="Disordered" evidence="11">
    <location>
        <begin position="49"/>
        <end position="68"/>
    </location>
</feature>
<protein>
    <submittedName>
        <fullName evidence="12">Uncharacterized protein</fullName>
    </submittedName>
</protein>
<dbReference type="PANTHER" id="PTHR31570:SF1">
    <property type="entry name" value="HAUS AUGMIN-LIKE COMPLEX SUBUNIT 1"/>
    <property type="match status" value="1"/>
</dbReference>
<dbReference type="GO" id="GO:0005829">
    <property type="term" value="C:cytosol"/>
    <property type="evidence" value="ECO:0007669"/>
    <property type="project" value="TreeGrafter"/>
</dbReference>
<evidence type="ECO:0000256" key="3">
    <source>
        <dbReference type="ARBA" id="ARBA00022490"/>
    </source>
</evidence>
<evidence type="ECO:0000256" key="1">
    <source>
        <dbReference type="ARBA" id="ARBA00004186"/>
    </source>
</evidence>
<dbReference type="GO" id="GO:0051225">
    <property type="term" value="P:spindle assembly"/>
    <property type="evidence" value="ECO:0007669"/>
    <property type="project" value="InterPro"/>
</dbReference>
<dbReference type="GO" id="GO:0051301">
    <property type="term" value="P:cell division"/>
    <property type="evidence" value="ECO:0007669"/>
    <property type="project" value="UniProtKB-KW"/>
</dbReference>
<comment type="subcellular location">
    <subcellularLocation>
        <location evidence="1">Cytoplasm</location>
        <location evidence="1">Cytoskeleton</location>
        <location evidence="1">Spindle</location>
    </subcellularLocation>
</comment>
<evidence type="ECO:0000256" key="6">
    <source>
        <dbReference type="ARBA" id="ARBA00022776"/>
    </source>
</evidence>
<evidence type="ECO:0000256" key="10">
    <source>
        <dbReference type="SAM" id="Coils"/>
    </source>
</evidence>
<dbReference type="GO" id="GO:0005874">
    <property type="term" value="C:microtubule"/>
    <property type="evidence" value="ECO:0007669"/>
    <property type="project" value="UniProtKB-KW"/>
</dbReference>
<proteinExistence type="inferred from homology"/>
<keyword evidence="4" id="KW-0132">Cell division</keyword>
<evidence type="ECO:0000256" key="5">
    <source>
        <dbReference type="ARBA" id="ARBA00022701"/>
    </source>
</evidence>
<organism evidence="12 13">
    <name type="scientific">Phaeomoniella chlamydospora</name>
    <name type="common">Phaeoacremonium chlamydosporum</name>
    <dbReference type="NCBI Taxonomy" id="158046"/>
    <lineage>
        <taxon>Eukaryota</taxon>
        <taxon>Fungi</taxon>
        <taxon>Dikarya</taxon>
        <taxon>Ascomycota</taxon>
        <taxon>Pezizomycotina</taxon>
        <taxon>Eurotiomycetes</taxon>
        <taxon>Chaetothyriomycetidae</taxon>
        <taxon>Phaeomoniellales</taxon>
        <taxon>Phaeomoniellaceae</taxon>
        <taxon>Phaeomoniella</taxon>
    </lineage>
</organism>
<comment type="caution">
    <text evidence="12">The sequence shown here is derived from an EMBL/GenBank/DDBJ whole genome shotgun (WGS) entry which is preliminary data.</text>
</comment>
<keyword evidence="6" id="KW-0498">Mitosis</keyword>
<evidence type="ECO:0000313" key="12">
    <source>
        <dbReference type="EMBL" id="KKY27268.1"/>
    </source>
</evidence>
<dbReference type="Proteomes" id="UP000053317">
    <property type="component" value="Unassembled WGS sequence"/>
</dbReference>
<dbReference type="GO" id="GO:0005819">
    <property type="term" value="C:spindle"/>
    <property type="evidence" value="ECO:0007669"/>
    <property type="project" value="UniProtKB-SubCell"/>
</dbReference>
<sequence length="269" mass="30957">MPLLPVIGLPRFERNDETLQALLALVAANVAADERAELLLRAQEEEAEQWSAIEKEEDHSSDTPDAHRSDFVPNVTNLLEEMLDPEASEALDSLAESSLALGALSTSTTDMSQAIVDMAYQQQHFQHHVKSIESLQRSLESETRAMQDQLSELEQSKEKSAESQETMQQQIADWTRASKLLAVKFDEYRDRVSRMQKGSDLCTIEDLRVKERDVLRQKGQLRMLERELHTYQGLPSDLDAAREEYRRLNDGVMKLRRRRDEFFEYMASR</sequence>
<evidence type="ECO:0000256" key="11">
    <source>
        <dbReference type="SAM" id="MobiDB-lite"/>
    </source>
</evidence>
<gene>
    <name evidence="12" type="ORF">UCRPC4_g01170</name>
</gene>
<evidence type="ECO:0000256" key="8">
    <source>
        <dbReference type="ARBA" id="ARBA00023212"/>
    </source>
</evidence>
<keyword evidence="8" id="KW-0206">Cytoskeleton</keyword>
<name>A0A0G2GVI9_PHACM</name>
<feature type="region of interest" description="Disordered" evidence="11">
    <location>
        <begin position="137"/>
        <end position="162"/>
    </location>
</feature>
<dbReference type="EMBL" id="LCWF01000026">
    <property type="protein sequence ID" value="KKY27268.1"/>
    <property type="molecule type" value="Genomic_DNA"/>
</dbReference>
<feature type="compositionally biased region" description="Basic and acidic residues" evidence="11">
    <location>
        <begin position="53"/>
        <end position="68"/>
    </location>
</feature>
<keyword evidence="5" id="KW-0493">Microtubule</keyword>
<evidence type="ECO:0000256" key="4">
    <source>
        <dbReference type="ARBA" id="ARBA00022618"/>
    </source>
</evidence>
<feature type="coiled-coil region" evidence="10">
    <location>
        <begin position="207"/>
        <end position="258"/>
    </location>
</feature>
<reference evidence="12 13" key="2">
    <citation type="submission" date="2015-05" db="EMBL/GenBank/DDBJ databases">
        <authorList>
            <person name="Morales-Cruz A."/>
            <person name="Amrine K.C."/>
            <person name="Cantu D."/>
        </authorList>
    </citation>
    <scope>NUCLEOTIDE SEQUENCE [LARGE SCALE GENOMIC DNA]</scope>
    <source>
        <strain evidence="12">UCRPC4</strain>
    </source>
</reference>